<protein>
    <submittedName>
        <fullName evidence="1">Uncharacterized protein</fullName>
    </submittedName>
</protein>
<gene>
    <name evidence="1" type="ORF">ONB1V03_LOCUS7430</name>
</gene>
<dbReference type="AlphaFoldDB" id="A0A7R9QKX6"/>
<dbReference type="Proteomes" id="UP000728032">
    <property type="component" value="Unassembled WGS sequence"/>
</dbReference>
<dbReference type="EMBL" id="OC918603">
    <property type="protein sequence ID" value="CAD7649714.1"/>
    <property type="molecule type" value="Genomic_DNA"/>
</dbReference>
<name>A0A7R9QKX6_9ACAR</name>
<reference evidence="1" key="1">
    <citation type="submission" date="2020-11" db="EMBL/GenBank/DDBJ databases">
        <authorList>
            <person name="Tran Van P."/>
        </authorList>
    </citation>
    <scope>NUCLEOTIDE SEQUENCE</scope>
</reference>
<organism evidence="1">
    <name type="scientific">Oppiella nova</name>
    <dbReference type="NCBI Taxonomy" id="334625"/>
    <lineage>
        <taxon>Eukaryota</taxon>
        <taxon>Metazoa</taxon>
        <taxon>Ecdysozoa</taxon>
        <taxon>Arthropoda</taxon>
        <taxon>Chelicerata</taxon>
        <taxon>Arachnida</taxon>
        <taxon>Acari</taxon>
        <taxon>Acariformes</taxon>
        <taxon>Sarcoptiformes</taxon>
        <taxon>Oribatida</taxon>
        <taxon>Brachypylina</taxon>
        <taxon>Oppioidea</taxon>
        <taxon>Oppiidae</taxon>
        <taxon>Oppiella</taxon>
    </lineage>
</organism>
<dbReference type="Gene3D" id="2.60.220.50">
    <property type="match status" value="1"/>
</dbReference>
<sequence>MYSCVKDTSLGTLIDKLGQYLSDVMNSAMDLILKHKNRLVLGDRVECVFWDFDHKKWSSDGCHEWIEKNAWKFVK</sequence>
<proteinExistence type="predicted"/>
<dbReference type="InterPro" id="IPR046338">
    <property type="entry name" value="GAIN_dom_sf"/>
</dbReference>
<dbReference type="EMBL" id="CAJPVJ010003778">
    <property type="protein sequence ID" value="CAG2167936.1"/>
    <property type="molecule type" value="Genomic_DNA"/>
</dbReference>
<dbReference type="OrthoDB" id="6437696at2759"/>
<evidence type="ECO:0000313" key="2">
    <source>
        <dbReference type="Proteomes" id="UP000728032"/>
    </source>
</evidence>
<evidence type="ECO:0000313" key="1">
    <source>
        <dbReference type="EMBL" id="CAD7649714.1"/>
    </source>
</evidence>
<keyword evidence="2" id="KW-1185">Reference proteome</keyword>
<accession>A0A7R9QKX6</accession>